<dbReference type="GO" id="GO:0004931">
    <property type="term" value="F:extracellularly ATP-gated monoatomic cation channel activity"/>
    <property type="evidence" value="ECO:0007669"/>
    <property type="project" value="InterPro"/>
</dbReference>
<sequence length="464" mass="51738">MENSVFPQRLPFHPRPPTEESTVIGNTDTVRCWECFWEFWNYETPKVIVVKNHNLGILYRAMQLLILIYFIWYVFIIQKGYQESETGPESSIITKVKGITHSHDKVWDVEEYVKPPEGGSVFSIITRVEVTHSQTLKTCPESMAVPNATCISDSDCIAGKMDMLGNGERTGRCIPHYSGTVKTCEILAWCPVENGGAISDSLGKMAPQFTILIKNSIHFPRFGFSKGNIKDDKNGYLKRCTFNETSDLYCPIFRLGFIAEQAGENFTELAEKGGVIGVIINWNCNLDLPDSACNPRYSFQRLDPKTIQESSGYNYRFAKYFNCNGTNTRILIKAYGIRIDVIVHGQAGKFSLIPTIINLATALTSVGVGSFLCDWILLTFMNKNKVYSTRKFDQGPILQPLTMRGSCTSCQAKAPPLTFTCFLFTADPPGRSSLLSTATWAGPCVSRQQGGITGTMTEDKAILT</sequence>
<comment type="catalytic activity">
    <reaction evidence="15">
        <text>K(+)(in) = K(+)(out)</text>
        <dbReference type="Rhea" id="RHEA:29463"/>
        <dbReference type="ChEBI" id="CHEBI:29103"/>
    </reaction>
</comment>
<name>A0A151NJI9_ALLMI</name>
<dbReference type="GO" id="GO:0005886">
    <property type="term" value="C:plasma membrane"/>
    <property type="evidence" value="ECO:0007669"/>
    <property type="project" value="UniProtKB-SubCell"/>
</dbReference>
<comment type="catalytic activity">
    <reaction evidence="16">
        <text>Na(+)(in) = Na(+)(out)</text>
        <dbReference type="Rhea" id="RHEA:34963"/>
        <dbReference type="ChEBI" id="CHEBI:29101"/>
    </reaction>
</comment>
<dbReference type="GO" id="GO:0098794">
    <property type="term" value="C:postsynapse"/>
    <property type="evidence" value="ECO:0007669"/>
    <property type="project" value="GOC"/>
</dbReference>
<evidence type="ECO:0000256" key="11">
    <source>
        <dbReference type="ARBA" id="ARBA00023157"/>
    </source>
</evidence>
<evidence type="ECO:0000256" key="1">
    <source>
        <dbReference type="ARBA" id="ARBA00004651"/>
    </source>
</evidence>
<dbReference type="EMBL" id="AKHW03002899">
    <property type="protein sequence ID" value="KYO36958.1"/>
    <property type="molecule type" value="Genomic_DNA"/>
</dbReference>
<protein>
    <recommendedName>
        <fullName evidence="19">P2X purinoceptor</fullName>
    </recommendedName>
</protein>
<keyword evidence="19" id="KW-0675">Receptor</keyword>
<reference evidence="20 21" key="1">
    <citation type="journal article" date="2012" name="Genome Biol.">
        <title>Sequencing three crocodilian genomes to illuminate the evolution of archosaurs and amniotes.</title>
        <authorList>
            <person name="St John J.A."/>
            <person name="Braun E.L."/>
            <person name="Isberg S.R."/>
            <person name="Miles L.G."/>
            <person name="Chong A.Y."/>
            <person name="Gongora J."/>
            <person name="Dalzell P."/>
            <person name="Moran C."/>
            <person name="Bed'hom B."/>
            <person name="Abzhanov A."/>
            <person name="Burgess S.C."/>
            <person name="Cooksey A.M."/>
            <person name="Castoe T.A."/>
            <person name="Crawford N.G."/>
            <person name="Densmore L.D."/>
            <person name="Drew J.C."/>
            <person name="Edwards S.V."/>
            <person name="Faircloth B.C."/>
            <person name="Fujita M.K."/>
            <person name="Greenwold M.J."/>
            <person name="Hoffmann F.G."/>
            <person name="Howard J.M."/>
            <person name="Iguchi T."/>
            <person name="Janes D.E."/>
            <person name="Khan S.Y."/>
            <person name="Kohno S."/>
            <person name="de Koning A.J."/>
            <person name="Lance S.L."/>
            <person name="McCarthy F.M."/>
            <person name="McCormack J.E."/>
            <person name="Merchant M.E."/>
            <person name="Peterson D.G."/>
            <person name="Pollock D.D."/>
            <person name="Pourmand N."/>
            <person name="Raney B.J."/>
            <person name="Roessler K.A."/>
            <person name="Sanford J.R."/>
            <person name="Sawyer R.H."/>
            <person name="Schmidt C.J."/>
            <person name="Triplett E.W."/>
            <person name="Tuberville T.D."/>
            <person name="Venegas-Anaya M."/>
            <person name="Howard J.T."/>
            <person name="Jarvis E.D."/>
            <person name="Guillette L.J.Jr."/>
            <person name="Glenn T.C."/>
            <person name="Green R.E."/>
            <person name="Ray D.A."/>
        </authorList>
    </citation>
    <scope>NUCLEOTIDE SEQUENCE [LARGE SCALE GENOMIC DNA]</scope>
    <source>
        <strain evidence="20">KSC_2009_1</strain>
    </source>
</reference>
<dbReference type="PANTHER" id="PTHR10125:SF4">
    <property type="entry name" value="P2X PURINOCEPTOR 2"/>
    <property type="match status" value="1"/>
</dbReference>
<dbReference type="Gene3D" id="2.60.490.10">
    <property type="entry name" value="atp-gated p2x4 ion channel domain"/>
    <property type="match status" value="1"/>
</dbReference>
<evidence type="ECO:0000256" key="2">
    <source>
        <dbReference type="ARBA" id="ARBA00009848"/>
    </source>
</evidence>
<dbReference type="GO" id="GO:0043235">
    <property type="term" value="C:receptor complex"/>
    <property type="evidence" value="ECO:0007669"/>
    <property type="project" value="TreeGrafter"/>
</dbReference>
<keyword evidence="4" id="KW-1003">Cell membrane</keyword>
<keyword evidence="8 19" id="KW-1133">Transmembrane helix</keyword>
<comment type="function">
    <text evidence="19">Receptor for ATP that acts as a ligand-gated ion channel.</text>
</comment>
<dbReference type="RefSeq" id="XP_019344502.1">
    <property type="nucleotide sequence ID" value="XM_019488957.2"/>
</dbReference>
<dbReference type="PROSITE" id="PS01212">
    <property type="entry name" value="P2X_RECEPTOR"/>
    <property type="match status" value="1"/>
</dbReference>
<dbReference type="GO" id="GO:0070588">
    <property type="term" value="P:calcium ion transmembrane transport"/>
    <property type="evidence" value="ECO:0007669"/>
    <property type="project" value="TreeGrafter"/>
</dbReference>
<dbReference type="PANTHER" id="PTHR10125">
    <property type="entry name" value="P2X PURINOCEPTOR"/>
    <property type="match status" value="1"/>
</dbReference>
<comment type="function">
    <text evidence="18">ATP-gated nonselective transmembrane cation channel permeable to potassium, sodium and calcium. Activation by extracellular ATP induces a variety of cellular responses, such as excitatory postsynaptic responses in sensory neurons, neuromuscular junctions (NMJ) formation, hearing, perception of taste and peristalsis. In the inner ear, regulates sound transduction and auditory neurotransmission, outer hair cell electromotility, inner ear gap junctions, and K(+) recycling. Mediates synaptic transmission between neurons and from neurons to smooth muscle.</text>
</comment>
<evidence type="ECO:0000256" key="18">
    <source>
        <dbReference type="ARBA" id="ARBA00056854"/>
    </source>
</evidence>
<feature type="transmembrane region" description="Helical" evidence="19">
    <location>
        <begin position="57"/>
        <end position="75"/>
    </location>
</feature>
<keyword evidence="12" id="KW-0325">Glycoprotein</keyword>
<dbReference type="Gene3D" id="1.10.287.940">
    <property type="entry name" value="atp-gated p2x4 ion channel"/>
    <property type="match status" value="1"/>
</dbReference>
<evidence type="ECO:0000256" key="3">
    <source>
        <dbReference type="ARBA" id="ARBA00022448"/>
    </source>
</evidence>
<accession>A0A151NJI9</accession>
<dbReference type="InterPro" id="IPR003045">
    <property type="entry name" value="P2X2_purnocptor"/>
</dbReference>
<dbReference type="NCBIfam" id="TIGR00863">
    <property type="entry name" value="P2X"/>
    <property type="match status" value="1"/>
</dbReference>
<dbReference type="GeneID" id="102563325"/>
<dbReference type="FunFam" id="1.10.287.940:FF:000008">
    <property type="entry name" value="P2X purinoceptor"/>
    <property type="match status" value="1"/>
</dbReference>
<dbReference type="PhylomeDB" id="A0A151NJI9"/>
<comment type="similarity">
    <text evidence="2 19">Belongs to the P2X receptor family.</text>
</comment>
<dbReference type="PRINTS" id="PR01309">
    <property type="entry name" value="P2X2RECEPTOR"/>
</dbReference>
<dbReference type="AlphaFoldDB" id="A0A151NJI9"/>
<evidence type="ECO:0000256" key="4">
    <source>
        <dbReference type="ARBA" id="ARBA00022475"/>
    </source>
</evidence>
<keyword evidence="7" id="KW-0067">ATP-binding</keyword>
<proteinExistence type="inferred from homology"/>
<keyword evidence="6" id="KW-0547">Nucleotide-binding</keyword>
<dbReference type="InterPro" id="IPR027309">
    <property type="entry name" value="P2X_extracellular_dom_sf"/>
</dbReference>
<dbReference type="FunFam" id="2.60.490.10:FF:000001">
    <property type="entry name" value="P2X purinoceptor"/>
    <property type="match status" value="1"/>
</dbReference>
<evidence type="ECO:0000256" key="14">
    <source>
        <dbReference type="ARBA" id="ARBA00023303"/>
    </source>
</evidence>
<evidence type="ECO:0000256" key="13">
    <source>
        <dbReference type="ARBA" id="ARBA00023286"/>
    </source>
</evidence>
<dbReference type="GO" id="GO:0005524">
    <property type="term" value="F:ATP binding"/>
    <property type="evidence" value="ECO:0007669"/>
    <property type="project" value="UniProtKB-KW"/>
</dbReference>
<evidence type="ECO:0000256" key="5">
    <source>
        <dbReference type="ARBA" id="ARBA00022692"/>
    </source>
</evidence>
<evidence type="ECO:0000256" key="19">
    <source>
        <dbReference type="RuleBase" id="RU000681"/>
    </source>
</evidence>
<keyword evidence="11" id="KW-1015">Disulfide bond</keyword>
<keyword evidence="21" id="KW-1185">Reference proteome</keyword>
<keyword evidence="10 19" id="KW-0472">Membrane</keyword>
<feature type="transmembrane region" description="Helical" evidence="19">
    <location>
        <begin position="359"/>
        <end position="381"/>
    </location>
</feature>
<comment type="catalytic activity">
    <reaction evidence="17">
        <text>Ca(2+)(in) = Ca(2+)(out)</text>
        <dbReference type="Rhea" id="RHEA:29671"/>
        <dbReference type="ChEBI" id="CHEBI:29108"/>
    </reaction>
</comment>
<dbReference type="InterPro" id="IPR053792">
    <property type="entry name" value="P2X_RECEPTOR_CS"/>
</dbReference>
<dbReference type="eggNOG" id="ENOG502QVP9">
    <property type="taxonomic scope" value="Eukaryota"/>
</dbReference>
<evidence type="ECO:0000256" key="8">
    <source>
        <dbReference type="ARBA" id="ARBA00022989"/>
    </source>
</evidence>
<keyword evidence="5 19" id="KW-0812">Transmembrane</keyword>
<evidence type="ECO:0000313" key="20">
    <source>
        <dbReference type="EMBL" id="KYO36958.1"/>
    </source>
</evidence>
<keyword evidence="14 19" id="KW-0407">Ion channel</keyword>
<keyword evidence="9 19" id="KW-0406">Ion transport</keyword>
<dbReference type="InterPro" id="IPR001429">
    <property type="entry name" value="P2X_purnocptor"/>
</dbReference>
<evidence type="ECO:0000256" key="9">
    <source>
        <dbReference type="ARBA" id="ARBA00023065"/>
    </source>
</evidence>
<evidence type="ECO:0000256" key="15">
    <source>
        <dbReference type="ARBA" id="ARBA00034430"/>
    </source>
</evidence>
<dbReference type="OrthoDB" id="494673at2759"/>
<organism evidence="20 21">
    <name type="scientific">Alligator mississippiensis</name>
    <name type="common">American alligator</name>
    <dbReference type="NCBI Taxonomy" id="8496"/>
    <lineage>
        <taxon>Eukaryota</taxon>
        <taxon>Metazoa</taxon>
        <taxon>Chordata</taxon>
        <taxon>Craniata</taxon>
        <taxon>Vertebrata</taxon>
        <taxon>Euteleostomi</taxon>
        <taxon>Archelosauria</taxon>
        <taxon>Archosauria</taxon>
        <taxon>Crocodylia</taxon>
        <taxon>Alligatoridae</taxon>
        <taxon>Alligatorinae</taxon>
        <taxon>Alligator</taxon>
    </lineage>
</organism>
<comment type="caution">
    <text evidence="20">The sequence shown here is derived from an EMBL/GenBank/DDBJ whole genome shotgun (WGS) entry which is preliminary data.</text>
</comment>
<evidence type="ECO:0000256" key="7">
    <source>
        <dbReference type="ARBA" id="ARBA00022840"/>
    </source>
</evidence>
<dbReference type="InterPro" id="IPR059116">
    <property type="entry name" value="P2X_receptor"/>
</dbReference>
<dbReference type="Pfam" id="PF00864">
    <property type="entry name" value="P2X_receptor"/>
    <property type="match status" value="1"/>
</dbReference>
<dbReference type="PRINTS" id="PR01307">
    <property type="entry name" value="P2XRECEPTOR"/>
</dbReference>
<dbReference type="GO" id="GO:0033198">
    <property type="term" value="P:response to ATP"/>
    <property type="evidence" value="ECO:0007669"/>
    <property type="project" value="InterPro"/>
</dbReference>
<evidence type="ECO:0000256" key="12">
    <source>
        <dbReference type="ARBA" id="ARBA00023180"/>
    </source>
</evidence>
<comment type="subcellular location">
    <subcellularLocation>
        <location evidence="1">Cell membrane</location>
        <topology evidence="1">Multi-pass membrane protein</topology>
    </subcellularLocation>
    <subcellularLocation>
        <location evidence="19">Membrane</location>
        <topology evidence="19">Multi-pass membrane protein</topology>
    </subcellularLocation>
</comment>
<keyword evidence="13" id="KW-1071">Ligand-gated ion channel</keyword>
<evidence type="ECO:0000256" key="6">
    <source>
        <dbReference type="ARBA" id="ARBA00022741"/>
    </source>
</evidence>
<dbReference type="GO" id="GO:0001614">
    <property type="term" value="F:purinergic nucleotide receptor activity"/>
    <property type="evidence" value="ECO:0007669"/>
    <property type="project" value="InterPro"/>
</dbReference>
<evidence type="ECO:0000256" key="17">
    <source>
        <dbReference type="ARBA" id="ARBA00036634"/>
    </source>
</evidence>
<evidence type="ECO:0000313" key="21">
    <source>
        <dbReference type="Proteomes" id="UP000050525"/>
    </source>
</evidence>
<gene>
    <name evidence="20" type="primary">P2RX2</name>
    <name evidence="20" type="ORF">Y1Q_0000839</name>
</gene>
<evidence type="ECO:0000256" key="10">
    <source>
        <dbReference type="ARBA" id="ARBA00023136"/>
    </source>
</evidence>
<dbReference type="CTD" id="22953"/>
<dbReference type="STRING" id="8496.A0A151NJI9"/>
<keyword evidence="3 19" id="KW-0813">Transport</keyword>
<dbReference type="Proteomes" id="UP000050525">
    <property type="component" value="Unassembled WGS sequence"/>
</dbReference>
<evidence type="ECO:0000256" key="16">
    <source>
        <dbReference type="ARBA" id="ARBA00036239"/>
    </source>
</evidence>